<dbReference type="PROSITE" id="PS50011">
    <property type="entry name" value="PROTEIN_KINASE_DOM"/>
    <property type="match status" value="1"/>
</dbReference>
<dbReference type="GO" id="GO:0005524">
    <property type="term" value="F:ATP binding"/>
    <property type="evidence" value="ECO:0007669"/>
    <property type="project" value="InterPro"/>
</dbReference>
<dbReference type="Gene3D" id="3.30.200.20">
    <property type="entry name" value="Phosphorylase Kinase, domain 1"/>
    <property type="match status" value="1"/>
</dbReference>
<comment type="caution">
    <text evidence="3">The sequence shown here is derived from an EMBL/GenBank/DDBJ whole genome shotgun (WGS) entry which is preliminary data.</text>
</comment>
<dbReference type="Proteomes" id="UP001420932">
    <property type="component" value="Unassembled WGS sequence"/>
</dbReference>
<evidence type="ECO:0000256" key="1">
    <source>
        <dbReference type="ARBA" id="ARBA00008874"/>
    </source>
</evidence>
<feature type="domain" description="Protein kinase" evidence="2">
    <location>
        <begin position="1"/>
        <end position="94"/>
    </location>
</feature>
<evidence type="ECO:0000313" key="3">
    <source>
        <dbReference type="EMBL" id="KAK9084520.1"/>
    </source>
</evidence>
<accession>A0AAP0E0P4</accession>
<dbReference type="GO" id="GO:0004672">
    <property type="term" value="F:protein kinase activity"/>
    <property type="evidence" value="ECO:0007669"/>
    <property type="project" value="InterPro"/>
</dbReference>
<dbReference type="GO" id="GO:0043539">
    <property type="term" value="F:protein serine/threonine kinase activator activity"/>
    <property type="evidence" value="ECO:0007669"/>
    <property type="project" value="InterPro"/>
</dbReference>
<dbReference type="EMBL" id="JBBNAF010000014">
    <property type="protein sequence ID" value="KAK9084520.1"/>
    <property type="molecule type" value="Genomic_DNA"/>
</dbReference>
<dbReference type="InterPro" id="IPR000719">
    <property type="entry name" value="Prot_kinase_dom"/>
</dbReference>
<keyword evidence="4" id="KW-1185">Reference proteome</keyword>
<evidence type="ECO:0000259" key="2">
    <source>
        <dbReference type="PROSITE" id="PS50011"/>
    </source>
</evidence>
<organism evidence="3 4">
    <name type="scientific">Stephania yunnanensis</name>
    <dbReference type="NCBI Taxonomy" id="152371"/>
    <lineage>
        <taxon>Eukaryota</taxon>
        <taxon>Viridiplantae</taxon>
        <taxon>Streptophyta</taxon>
        <taxon>Embryophyta</taxon>
        <taxon>Tracheophyta</taxon>
        <taxon>Spermatophyta</taxon>
        <taxon>Magnoliopsida</taxon>
        <taxon>Ranunculales</taxon>
        <taxon>Menispermaceae</taxon>
        <taxon>Menispermoideae</taxon>
        <taxon>Cissampelideae</taxon>
        <taxon>Stephania</taxon>
    </lineage>
</organism>
<dbReference type="PANTHER" id="PTHR48014">
    <property type="entry name" value="SERINE/THREONINE-PROTEIN KINASE FRAY2"/>
    <property type="match status" value="1"/>
</dbReference>
<dbReference type="InterPro" id="IPR011009">
    <property type="entry name" value="Kinase-like_dom_sf"/>
</dbReference>
<dbReference type="PANTHER" id="PTHR48014:SF24">
    <property type="entry name" value="PROTEIN KINASE SUPERFAMILY PROTEIN"/>
    <property type="match status" value="1"/>
</dbReference>
<proteinExistence type="inferred from homology"/>
<dbReference type="AlphaFoldDB" id="A0AAP0E0P4"/>
<evidence type="ECO:0000313" key="4">
    <source>
        <dbReference type="Proteomes" id="UP001420932"/>
    </source>
</evidence>
<dbReference type="InterPro" id="IPR047173">
    <property type="entry name" value="STRAD_A/B-like"/>
</dbReference>
<protein>
    <recommendedName>
        <fullName evidence="2">Protein kinase domain-containing protein</fullName>
    </recommendedName>
</protein>
<dbReference type="Gene3D" id="1.10.510.10">
    <property type="entry name" value="Transferase(Phosphotransferase) domain 1"/>
    <property type="match status" value="1"/>
</dbReference>
<dbReference type="Pfam" id="PF00069">
    <property type="entry name" value="Pkinase"/>
    <property type="match status" value="1"/>
</dbReference>
<gene>
    <name evidence="3" type="ORF">Syun_031536</name>
</gene>
<comment type="similarity">
    <text evidence="1">Belongs to the protein kinase superfamily. STE Ser/Thr protein kinase family. STE20 subfamily.</text>
</comment>
<name>A0AAP0E0P4_9MAGN</name>
<reference evidence="3 4" key="1">
    <citation type="submission" date="2024-01" db="EMBL/GenBank/DDBJ databases">
        <title>Genome assemblies of Stephania.</title>
        <authorList>
            <person name="Yang L."/>
        </authorList>
    </citation>
    <scope>NUCLEOTIDE SEQUENCE [LARGE SCALE GENOMIC DNA]</scope>
    <source>
        <strain evidence="3">YNDBR</strain>
        <tissue evidence="3">Leaf</tissue>
    </source>
</reference>
<dbReference type="SUPFAM" id="SSF56112">
    <property type="entry name" value="Protein kinase-like (PK-like)"/>
    <property type="match status" value="1"/>
</dbReference>
<sequence>MIPVDHPNVLNAHCSFVSDHNLWVVMLYMSGGSYLHILKAACPDGFKEVVIATILCEVLKGLVYLHHQGHIHRDVKEKDANMLAQKKMPDGGKG</sequence>